<dbReference type="GO" id="GO:0016747">
    <property type="term" value="F:acyltransferase activity, transferring groups other than amino-acyl groups"/>
    <property type="evidence" value="ECO:0007669"/>
    <property type="project" value="InterPro"/>
</dbReference>
<dbReference type="CDD" id="cd04301">
    <property type="entry name" value="NAT_SF"/>
    <property type="match status" value="1"/>
</dbReference>
<evidence type="ECO:0000313" key="2">
    <source>
        <dbReference type="EMBL" id="MBB3872808.1"/>
    </source>
</evidence>
<evidence type="ECO:0000313" key="3">
    <source>
        <dbReference type="Proteomes" id="UP000532936"/>
    </source>
</evidence>
<keyword evidence="2" id="KW-0808">Transferase</keyword>
<dbReference type="Pfam" id="PF08445">
    <property type="entry name" value="FR47"/>
    <property type="match status" value="1"/>
</dbReference>
<sequence>MNHPLDRAVWNALTTRLSSFTTPESDTRAVRIDPEVGVFLSAADASRESRARLTELARLHPGASLVEHADGPMADVLPDGIAVDRRIGLVQMTCVALTPGKAPVIAFETLTPADAPAMLALATLTRPGPFRSRTRELGPFIGVKQDGQLVAMAGRRLRLDGFTELSGVCTHPDHRGRGYAAALSRAVVGQIHASGEAAFLHAFADHEATIAFYRSLGFEVRAPMVYTILAD</sequence>
<proteinExistence type="predicted"/>
<feature type="domain" description="N-acetyltransferase" evidence="1">
    <location>
        <begin position="105"/>
        <end position="231"/>
    </location>
</feature>
<dbReference type="Proteomes" id="UP000532936">
    <property type="component" value="Unassembled WGS sequence"/>
</dbReference>
<dbReference type="Gene3D" id="3.40.630.30">
    <property type="match status" value="1"/>
</dbReference>
<dbReference type="RefSeq" id="WP_183197187.1">
    <property type="nucleotide sequence ID" value="NZ_JACIDA010000002.1"/>
</dbReference>
<dbReference type="EMBL" id="JACIDA010000002">
    <property type="protein sequence ID" value="MBB3872808.1"/>
    <property type="molecule type" value="Genomic_DNA"/>
</dbReference>
<evidence type="ECO:0000259" key="1">
    <source>
        <dbReference type="PROSITE" id="PS51186"/>
    </source>
</evidence>
<name>A0A7W6A3U8_9CAUL</name>
<dbReference type="InterPro" id="IPR016181">
    <property type="entry name" value="Acyl_CoA_acyltransferase"/>
</dbReference>
<protein>
    <submittedName>
        <fullName evidence="2">Putative GNAT family acetyltransferase</fullName>
    </submittedName>
</protein>
<dbReference type="SUPFAM" id="SSF55729">
    <property type="entry name" value="Acyl-CoA N-acyltransferases (Nat)"/>
    <property type="match status" value="1"/>
</dbReference>
<dbReference type="InterPro" id="IPR000182">
    <property type="entry name" value="GNAT_dom"/>
</dbReference>
<accession>A0A7W6A3U8</accession>
<comment type="caution">
    <text evidence="2">The sequence shown here is derived from an EMBL/GenBank/DDBJ whole genome shotgun (WGS) entry which is preliminary data.</text>
</comment>
<organism evidence="2 3">
    <name type="scientific">Brevundimonas mediterranea</name>
    <dbReference type="NCBI Taxonomy" id="74329"/>
    <lineage>
        <taxon>Bacteria</taxon>
        <taxon>Pseudomonadati</taxon>
        <taxon>Pseudomonadota</taxon>
        <taxon>Alphaproteobacteria</taxon>
        <taxon>Caulobacterales</taxon>
        <taxon>Caulobacteraceae</taxon>
        <taxon>Brevundimonas</taxon>
    </lineage>
</organism>
<dbReference type="AlphaFoldDB" id="A0A7W6A3U8"/>
<dbReference type="InterPro" id="IPR013653">
    <property type="entry name" value="GCN5-like_dom"/>
</dbReference>
<gene>
    <name evidence="2" type="ORF">GGR11_002361</name>
</gene>
<reference evidence="2 3" key="1">
    <citation type="submission" date="2020-08" db="EMBL/GenBank/DDBJ databases">
        <title>Genomic Encyclopedia of Type Strains, Phase IV (KMG-IV): sequencing the most valuable type-strain genomes for metagenomic binning, comparative biology and taxonomic classification.</title>
        <authorList>
            <person name="Goeker M."/>
        </authorList>
    </citation>
    <scope>NUCLEOTIDE SEQUENCE [LARGE SCALE GENOMIC DNA]</scope>
    <source>
        <strain evidence="2 3">DSM 14878</strain>
    </source>
</reference>
<dbReference type="PROSITE" id="PS51186">
    <property type="entry name" value="GNAT"/>
    <property type="match status" value="1"/>
</dbReference>